<organism evidence="2 3">
    <name type="scientific">Sistotremastrum niveocremeum HHB9708</name>
    <dbReference type="NCBI Taxonomy" id="1314777"/>
    <lineage>
        <taxon>Eukaryota</taxon>
        <taxon>Fungi</taxon>
        <taxon>Dikarya</taxon>
        <taxon>Basidiomycota</taxon>
        <taxon>Agaricomycotina</taxon>
        <taxon>Agaricomycetes</taxon>
        <taxon>Sistotremastrales</taxon>
        <taxon>Sistotremastraceae</taxon>
        <taxon>Sertulicium</taxon>
        <taxon>Sertulicium niveocremeum</taxon>
    </lineage>
</organism>
<protein>
    <submittedName>
        <fullName evidence="2">Uncharacterized protein</fullName>
    </submittedName>
</protein>
<feature type="region of interest" description="Disordered" evidence="1">
    <location>
        <begin position="1"/>
        <end position="24"/>
    </location>
</feature>
<evidence type="ECO:0000256" key="1">
    <source>
        <dbReference type="SAM" id="MobiDB-lite"/>
    </source>
</evidence>
<dbReference type="AlphaFoldDB" id="A0A164WIW9"/>
<gene>
    <name evidence="2" type="ORF">SISNIDRAFT_483970</name>
</gene>
<name>A0A164WIW9_9AGAM</name>
<sequence length="146" mass="16136">MANKTPRLSAPERPINLTKYPKSDGMLTGEDSNLAEMGVISEPGSLLPSAQNTVTVCGPHHKPYAPLQWSPTVYTPFQVVDQQPYLEGFCTPSVTLQRQYQIESRFGFLAPQSGRVPKTFSSPKAPSSLVDEHLETPFLLCSVEWD</sequence>
<accession>A0A164WIW9</accession>
<reference evidence="2 3" key="1">
    <citation type="journal article" date="2016" name="Mol. Biol. Evol.">
        <title>Comparative Genomics of Early-Diverging Mushroom-Forming Fungi Provides Insights into the Origins of Lignocellulose Decay Capabilities.</title>
        <authorList>
            <person name="Nagy L.G."/>
            <person name="Riley R."/>
            <person name="Tritt A."/>
            <person name="Adam C."/>
            <person name="Daum C."/>
            <person name="Floudas D."/>
            <person name="Sun H."/>
            <person name="Yadav J.S."/>
            <person name="Pangilinan J."/>
            <person name="Larsson K.H."/>
            <person name="Matsuura K."/>
            <person name="Barry K."/>
            <person name="Labutti K."/>
            <person name="Kuo R."/>
            <person name="Ohm R.A."/>
            <person name="Bhattacharya S.S."/>
            <person name="Shirouzu T."/>
            <person name="Yoshinaga Y."/>
            <person name="Martin F.M."/>
            <person name="Grigoriev I.V."/>
            <person name="Hibbett D.S."/>
        </authorList>
    </citation>
    <scope>NUCLEOTIDE SEQUENCE [LARGE SCALE GENOMIC DNA]</scope>
    <source>
        <strain evidence="2 3">HHB9708</strain>
    </source>
</reference>
<proteinExistence type="predicted"/>
<dbReference type="Proteomes" id="UP000076722">
    <property type="component" value="Unassembled WGS sequence"/>
</dbReference>
<keyword evidence="3" id="KW-1185">Reference proteome</keyword>
<evidence type="ECO:0000313" key="2">
    <source>
        <dbReference type="EMBL" id="KZS95083.1"/>
    </source>
</evidence>
<dbReference type="EMBL" id="KV419402">
    <property type="protein sequence ID" value="KZS95083.1"/>
    <property type="molecule type" value="Genomic_DNA"/>
</dbReference>
<evidence type="ECO:0000313" key="3">
    <source>
        <dbReference type="Proteomes" id="UP000076722"/>
    </source>
</evidence>